<dbReference type="GeneID" id="3701174"/>
<keyword evidence="1" id="KW-0805">Transcription regulation</keyword>
<sequence length="209" mass="22701">MGLEAAVKIPNPEQCPVADVSAEADARVGDVSWSGVPNDDGSVVEEFELDTDADPPDDMEKVFGDNRYSIYRFDRAGDAPCICQRIETFGCPVADVEAVDGSLRIVFRPADVESLQEIVGTLQREFGGIQLEHLVQSSEPTEGETVVVDRGRLTDRQREVLETAYEMGYFEHPKGANAGEVADELGINSATLRGHLSAAQSKLLDEMLA</sequence>
<dbReference type="InterPro" id="IPR007050">
    <property type="entry name" value="HTH_bacterioopsin"/>
</dbReference>
<feature type="domain" description="HTH luxR-type" evidence="3">
    <location>
        <begin position="175"/>
        <end position="202"/>
    </location>
</feature>
<dbReference type="AlphaFoldDB" id="A0A1U7EV25"/>
<dbReference type="Pfam" id="PF04967">
    <property type="entry name" value="HTH_10"/>
    <property type="match status" value="1"/>
</dbReference>
<dbReference type="InterPro" id="IPR000792">
    <property type="entry name" value="Tscrpt_reg_LuxR_C"/>
</dbReference>
<dbReference type="KEGG" id="nph:NP_1538A"/>
<evidence type="ECO:0000256" key="2">
    <source>
        <dbReference type="ARBA" id="ARBA00023163"/>
    </source>
</evidence>
<dbReference type="eggNOG" id="arCOG02280">
    <property type="taxonomic scope" value="Archaea"/>
</dbReference>
<dbReference type="PANTHER" id="PTHR34236">
    <property type="entry name" value="DIMETHYL SULFOXIDE REDUCTASE TRANSCRIPTIONAL ACTIVATOR"/>
    <property type="match status" value="1"/>
</dbReference>
<dbReference type="STRING" id="348780.NP_1538A"/>
<organism evidence="4 5">
    <name type="scientific">Natronomonas pharaonis (strain ATCC 35678 / DSM 2160 / CIP 103997 / JCM 8858 / NBRC 14720 / NCIMB 2260 / Gabara)</name>
    <name type="common">Halobacterium pharaonis</name>
    <dbReference type="NCBI Taxonomy" id="348780"/>
    <lineage>
        <taxon>Archaea</taxon>
        <taxon>Methanobacteriati</taxon>
        <taxon>Methanobacteriota</taxon>
        <taxon>Stenosarchaea group</taxon>
        <taxon>Halobacteria</taxon>
        <taxon>Halobacteriales</taxon>
        <taxon>Natronomonadaceae</taxon>
        <taxon>Natronomonas</taxon>
    </lineage>
</organism>
<name>A0A1U7EV25_NATPD</name>
<keyword evidence="5" id="KW-1185">Reference proteome</keyword>
<dbReference type="Gene3D" id="1.10.10.10">
    <property type="entry name" value="Winged helix-like DNA-binding domain superfamily/Winged helix DNA-binding domain"/>
    <property type="match status" value="1"/>
</dbReference>
<evidence type="ECO:0000313" key="5">
    <source>
        <dbReference type="Proteomes" id="UP000002698"/>
    </source>
</evidence>
<dbReference type="InterPro" id="IPR056433">
    <property type="entry name" value="DmsR-like_N"/>
</dbReference>
<evidence type="ECO:0000313" key="4">
    <source>
        <dbReference type="EMBL" id="CAI48860.1"/>
    </source>
</evidence>
<dbReference type="PROSITE" id="PS00622">
    <property type="entry name" value="HTH_LUXR_1"/>
    <property type="match status" value="1"/>
</dbReference>
<accession>A0A1U7EV25</accession>
<gene>
    <name evidence="4" type="ordered locus">NP_1538A</name>
</gene>
<dbReference type="HOGENOM" id="CLU_090893_0_0_2"/>
<dbReference type="Pfam" id="PF24277">
    <property type="entry name" value="DmsR_N"/>
    <property type="match status" value="1"/>
</dbReference>
<dbReference type="PANTHER" id="PTHR34236:SF1">
    <property type="entry name" value="DIMETHYL SULFOXIDE REDUCTASE TRANSCRIPTIONAL ACTIVATOR"/>
    <property type="match status" value="1"/>
</dbReference>
<dbReference type="OrthoDB" id="168808at2157"/>
<dbReference type="RefSeq" id="WP_011322494.1">
    <property type="nucleotide sequence ID" value="NC_007426.1"/>
</dbReference>
<protein>
    <submittedName>
        <fullName evidence="4">HTH-10 family transcription regulator</fullName>
    </submittedName>
</protein>
<dbReference type="GO" id="GO:0006355">
    <property type="term" value="P:regulation of DNA-templated transcription"/>
    <property type="evidence" value="ECO:0007669"/>
    <property type="project" value="InterPro"/>
</dbReference>
<reference evidence="4 5" key="1">
    <citation type="journal article" date="2005" name="Genome Res.">
        <title>Living with two extremes: conclusions from the genome sequence of Natronomonas pharaonis.</title>
        <authorList>
            <person name="Falb M."/>
            <person name="Pfeiffer F."/>
            <person name="Palm P."/>
            <person name="Rodewald K."/>
            <person name="Hickmann V."/>
            <person name="Tittor J."/>
            <person name="Oesterhelt D."/>
        </authorList>
    </citation>
    <scope>NUCLEOTIDE SEQUENCE [LARGE SCALE GENOMIC DNA]</scope>
    <source>
        <strain evidence="5">ATCC 35678 / DSM 2160 / CIP 103997 / JCM 8858 / NBRC 14720 / NCIMB 2260 / Gabara</strain>
    </source>
</reference>
<proteinExistence type="predicted"/>
<dbReference type="EMBL" id="CR936257">
    <property type="protein sequence ID" value="CAI48860.1"/>
    <property type="molecule type" value="Genomic_DNA"/>
</dbReference>
<dbReference type="InterPro" id="IPR036388">
    <property type="entry name" value="WH-like_DNA-bd_sf"/>
</dbReference>
<evidence type="ECO:0000256" key="1">
    <source>
        <dbReference type="ARBA" id="ARBA00023015"/>
    </source>
</evidence>
<dbReference type="Proteomes" id="UP000002698">
    <property type="component" value="Chromosome"/>
</dbReference>
<evidence type="ECO:0000259" key="3">
    <source>
        <dbReference type="PROSITE" id="PS00622"/>
    </source>
</evidence>
<keyword evidence="2" id="KW-0804">Transcription</keyword>
<dbReference type="EnsemblBacteria" id="CAI48860">
    <property type="protein sequence ID" value="CAI48860"/>
    <property type="gene ID" value="NP_1538A"/>
</dbReference>